<dbReference type="AlphaFoldDB" id="A0A4Z1HYJ2"/>
<name>A0A4Z1HYJ2_9HELO</name>
<dbReference type="EMBL" id="PQXJ01000272">
    <property type="protein sequence ID" value="TGO54288.1"/>
    <property type="molecule type" value="Genomic_DNA"/>
</dbReference>
<sequence length="210" mass="22961">MFSVTTTKSQSILAVYRDFPRAIQTQNLVRQSPIAKSQPICGDSRMEFLKTIVVVETGDDLHFCEMEGVQNGNDHGDGSNSTFARRDIAMLFGGLDENLDVLGKLEVDNHLNIVAGLLNGQGRVLRKGREVELYNIRSWDSMLILLDRLVFLNRLAAIAVIAICLLSLDRLATIILVVFSLLSLDGLATIAVIAHNMLDLGGLNAVIVVA</sequence>
<comment type="caution">
    <text evidence="2">The sequence shown here is derived from an EMBL/GenBank/DDBJ whole genome shotgun (WGS) entry which is preliminary data.</text>
</comment>
<keyword evidence="1" id="KW-0472">Membrane</keyword>
<accession>A0A4Z1HYJ2</accession>
<dbReference type="Proteomes" id="UP000297452">
    <property type="component" value="Unassembled WGS sequence"/>
</dbReference>
<proteinExistence type="predicted"/>
<keyword evidence="1" id="KW-1133">Transmembrane helix</keyword>
<protein>
    <submittedName>
        <fullName evidence="2">Uncharacterized protein</fullName>
    </submittedName>
</protein>
<feature type="transmembrane region" description="Helical" evidence="1">
    <location>
        <begin position="149"/>
        <end position="168"/>
    </location>
</feature>
<keyword evidence="1" id="KW-0812">Transmembrane</keyword>
<feature type="transmembrane region" description="Helical" evidence="1">
    <location>
        <begin position="174"/>
        <end position="194"/>
    </location>
</feature>
<reference evidence="2 3" key="1">
    <citation type="submission" date="2017-12" db="EMBL/GenBank/DDBJ databases">
        <title>Comparative genomics of Botrytis spp.</title>
        <authorList>
            <person name="Valero-Jimenez C.A."/>
            <person name="Tapia P."/>
            <person name="Veloso J."/>
            <person name="Silva-Moreno E."/>
            <person name="Staats M."/>
            <person name="Valdes J.H."/>
            <person name="Van Kan J.A.L."/>
        </authorList>
    </citation>
    <scope>NUCLEOTIDE SEQUENCE [LARGE SCALE GENOMIC DNA]</scope>
    <source>
        <strain evidence="2 3">MUCL2120</strain>
    </source>
</reference>
<evidence type="ECO:0000256" key="1">
    <source>
        <dbReference type="SAM" id="Phobius"/>
    </source>
</evidence>
<evidence type="ECO:0000313" key="2">
    <source>
        <dbReference type="EMBL" id="TGO54288.1"/>
    </source>
</evidence>
<gene>
    <name evidence="2" type="ORF">BOTNAR_0272g00140</name>
</gene>
<evidence type="ECO:0000313" key="3">
    <source>
        <dbReference type="Proteomes" id="UP000297452"/>
    </source>
</evidence>
<keyword evidence="3" id="KW-1185">Reference proteome</keyword>
<organism evidence="2 3">
    <name type="scientific">Botryotinia narcissicola</name>
    <dbReference type="NCBI Taxonomy" id="278944"/>
    <lineage>
        <taxon>Eukaryota</taxon>
        <taxon>Fungi</taxon>
        <taxon>Dikarya</taxon>
        <taxon>Ascomycota</taxon>
        <taxon>Pezizomycotina</taxon>
        <taxon>Leotiomycetes</taxon>
        <taxon>Helotiales</taxon>
        <taxon>Sclerotiniaceae</taxon>
        <taxon>Botryotinia</taxon>
    </lineage>
</organism>